<evidence type="ECO:0000313" key="7">
    <source>
        <dbReference type="EMBL" id="QDL92184.1"/>
    </source>
</evidence>
<feature type="binding site" evidence="4">
    <location>
        <begin position="78"/>
        <end position="81"/>
    </location>
    <ligand>
        <name>GTP</name>
        <dbReference type="ChEBI" id="CHEBI:37565"/>
    </ligand>
</feature>
<dbReference type="PIRSF" id="PIRSF005052">
    <property type="entry name" value="P-loopkin"/>
    <property type="match status" value="1"/>
</dbReference>
<feature type="binding site" evidence="4">
    <location>
        <begin position="30"/>
        <end position="37"/>
    </location>
    <ligand>
        <name>ATP</name>
        <dbReference type="ChEBI" id="CHEBI:30616"/>
    </ligand>
</feature>
<dbReference type="GO" id="GO:0005525">
    <property type="term" value="F:GTP binding"/>
    <property type="evidence" value="ECO:0007669"/>
    <property type="project" value="UniProtKB-UniRule"/>
</dbReference>
<reference evidence="7 8" key="1">
    <citation type="submission" date="2019-06" db="EMBL/GenBank/DDBJ databases">
        <title>Genome sequence of Rhodobacteraceae bacterium D4M1.</title>
        <authorList>
            <person name="Cao J."/>
        </authorList>
    </citation>
    <scope>NUCLEOTIDE SEQUENCE [LARGE SCALE GENOMIC DNA]</scope>
    <source>
        <strain evidence="7 8">D4M1</strain>
    </source>
</reference>
<dbReference type="HAMAP" id="MF_00636">
    <property type="entry name" value="RapZ_like"/>
    <property type="match status" value="1"/>
</dbReference>
<accession>A0A5B8FX70</accession>
<evidence type="ECO:0000256" key="4">
    <source>
        <dbReference type="HAMAP-Rule" id="MF_00636"/>
    </source>
</evidence>
<dbReference type="EMBL" id="CP040818">
    <property type="protein sequence ID" value="QDL92184.1"/>
    <property type="molecule type" value="Genomic_DNA"/>
</dbReference>
<evidence type="ECO:0000313" key="8">
    <source>
        <dbReference type="Proteomes" id="UP000305888"/>
    </source>
</evidence>
<dbReference type="InterPro" id="IPR005337">
    <property type="entry name" value="RapZ-like"/>
</dbReference>
<dbReference type="OrthoDB" id="9784461at2"/>
<feature type="domain" description="RapZ C-terminal" evidence="6">
    <location>
        <begin position="184"/>
        <end position="303"/>
    </location>
</feature>
<dbReference type="InterPro" id="IPR053930">
    <property type="entry name" value="RapZ-like_N"/>
</dbReference>
<gene>
    <name evidence="7" type="primary">rapZ</name>
    <name evidence="7" type="ORF">FDP22_10595</name>
</gene>
<evidence type="ECO:0000256" key="1">
    <source>
        <dbReference type="ARBA" id="ARBA00022741"/>
    </source>
</evidence>
<dbReference type="Pfam" id="PF03668">
    <property type="entry name" value="RapZ-like_N"/>
    <property type="match status" value="1"/>
</dbReference>
<dbReference type="AlphaFoldDB" id="A0A5B8FX70"/>
<feature type="domain" description="RapZ-like N-terminal" evidence="5">
    <location>
        <begin position="25"/>
        <end position="177"/>
    </location>
</feature>
<dbReference type="KEGG" id="ppru:FDP22_10595"/>
<dbReference type="GO" id="GO:0005524">
    <property type="term" value="F:ATP binding"/>
    <property type="evidence" value="ECO:0007669"/>
    <property type="project" value="UniProtKB-UniRule"/>
</dbReference>
<evidence type="ECO:0000259" key="5">
    <source>
        <dbReference type="Pfam" id="PF03668"/>
    </source>
</evidence>
<protein>
    <submittedName>
        <fullName evidence="7">RNase adapter RapZ</fullName>
    </submittedName>
</protein>
<dbReference type="NCBIfam" id="NF003828">
    <property type="entry name" value="PRK05416.1"/>
    <property type="match status" value="1"/>
</dbReference>
<keyword evidence="8" id="KW-1185">Reference proteome</keyword>
<proteinExistence type="inferred from homology"/>
<keyword evidence="3 4" id="KW-0342">GTP-binding</keyword>
<evidence type="ECO:0000256" key="2">
    <source>
        <dbReference type="ARBA" id="ARBA00022840"/>
    </source>
</evidence>
<keyword evidence="1 4" id="KW-0547">Nucleotide-binding</keyword>
<dbReference type="PANTHER" id="PTHR30448:SF0">
    <property type="entry name" value="RNASE ADAPTER PROTEIN RAPZ"/>
    <property type="match status" value="1"/>
</dbReference>
<dbReference type="SUPFAM" id="SSF52540">
    <property type="entry name" value="P-loop containing nucleoside triphosphate hydrolases"/>
    <property type="match status" value="1"/>
</dbReference>
<organism evidence="7 8">
    <name type="scientific">Paroceanicella profunda</name>
    <dbReference type="NCBI Taxonomy" id="2579971"/>
    <lineage>
        <taxon>Bacteria</taxon>
        <taxon>Pseudomonadati</taxon>
        <taxon>Pseudomonadota</taxon>
        <taxon>Alphaproteobacteria</taxon>
        <taxon>Rhodobacterales</taxon>
        <taxon>Paracoccaceae</taxon>
        <taxon>Paroceanicella</taxon>
    </lineage>
</organism>
<keyword evidence="2 4" id="KW-0067">ATP-binding</keyword>
<name>A0A5B8FX70_9RHOB</name>
<dbReference type="RefSeq" id="WP_138572762.1">
    <property type="nucleotide sequence ID" value="NZ_CP040818.1"/>
</dbReference>
<evidence type="ECO:0000256" key="3">
    <source>
        <dbReference type="ARBA" id="ARBA00023134"/>
    </source>
</evidence>
<dbReference type="InterPro" id="IPR053931">
    <property type="entry name" value="RapZ_C"/>
</dbReference>
<evidence type="ECO:0000259" key="6">
    <source>
        <dbReference type="Pfam" id="PF22740"/>
    </source>
</evidence>
<dbReference type="Pfam" id="PF22740">
    <property type="entry name" value="PapZ_C"/>
    <property type="match status" value="1"/>
</dbReference>
<sequence>MAPPPGDEGAPTAGTQAAGREGQVVVFVTGPSGAGRSTAIRALEDLGFEVIDNLPLSLVPRLLQGTDTPGRPLAIGIDARTRGFSPTALAETAIALRDVPNLTGTLLYLDCADAVLLRRFSETRRRHPLAPDGSAETGLARELALLHPLREMADILIDTTDLTPHDLKAELQRWFGGAGMQGLALSVVSFSYKRGIPGGLDILFDMRFLSNPHWIPELRPMDGRDPAVAAHVKSDPLFETFFSRFTGLISDLLPAYRDEGKAYLSVGFGCTGGQHRSVCVAEAAAKRLELAGWPVSIRHRELERLGRSANARKGK</sequence>
<dbReference type="Proteomes" id="UP000305888">
    <property type="component" value="Chromosome"/>
</dbReference>
<dbReference type="InterPro" id="IPR027417">
    <property type="entry name" value="P-loop_NTPase"/>
</dbReference>
<dbReference type="PANTHER" id="PTHR30448">
    <property type="entry name" value="RNASE ADAPTER PROTEIN RAPZ"/>
    <property type="match status" value="1"/>
</dbReference>